<accession>A0A178VVC2</accession>
<organism evidence="8 9">
    <name type="scientific">Arabidopsis thaliana</name>
    <name type="common">Mouse-ear cress</name>
    <dbReference type="NCBI Taxonomy" id="3702"/>
    <lineage>
        <taxon>Eukaryota</taxon>
        <taxon>Viridiplantae</taxon>
        <taxon>Streptophyta</taxon>
        <taxon>Embryophyta</taxon>
        <taxon>Tracheophyta</taxon>
        <taxon>Spermatophyta</taxon>
        <taxon>Magnoliopsida</taxon>
        <taxon>eudicotyledons</taxon>
        <taxon>Gunneridae</taxon>
        <taxon>Pentapetalae</taxon>
        <taxon>rosids</taxon>
        <taxon>malvids</taxon>
        <taxon>Brassicales</taxon>
        <taxon>Brassicaceae</taxon>
        <taxon>Camelineae</taxon>
        <taxon>Arabidopsis</taxon>
    </lineage>
</organism>
<feature type="domain" description="Exoribonuclease phosphorolytic" evidence="7">
    <location>
        <begin position="20"/>
        <end position="123"/>
    </location>
</feature>
<evidence type="ECO:0000313" key="8">
    <source>
        <dbReference type="EMBL" id="OAP09778.1"/>
    </source>
</evidence>
<keyword evidence="5" id="KW-0539">Nucleus</keyword>
<dbReference type="GO" id="GO:0006364">
    <property type="term" value="P:rRNA processing"/>
    <property type="evidence" value="ECO:0007669"/>
    <property type="project" value="UniProtKB-KW"/>
</dbReference>
<evidence type="ECO:0000313" key="9">
    <source>
        <dbReference type="Proteomes" id="UP000078284"/>
    </source>
</evidence>
<gene>
    <name evidence="8" type="ordered locus">AXX17_At2g05930</name>
</gene>
<keyword evidence="6" id="KW-0732">Signal</keyword>
<dbReference type="PANTHER" id="PTHR11953">
    <property type="entry name" value="EXOSOME COMPLEX COMPONENT"/>
    <property type="match status" value="1"/>
</dbReference>
<comment type="subcellular location">
    <subcellularLocation>
        <location evidence="1">Nucleus</location>
    </subcellularLocation>
</comment>
<dbReference type="InterPro" id="IPR027408">
    <property type="entry name" value="PNPase/RNase_PH_dom_sf"/>
</dbReference>
<dbReference type="InterPro" id="IPR020568">
    <property type="entry name" value="Ribosomal_Su5_D2-typ_SF"/>
</dbReference>
<name>A0A178VVC2_ARATH</name>
<dbReference type="EMBL" id="LUHQ01000002">
    <property type="protein sequence ID" value="OAP09778.1"/>
    <property type="molecule type" value="Genomic_DNA"/>
</dbReference>
<evidence type="ECO:0000259" key="7">
    <source>
        <dbReference type="Pfam" id="PF01138"/>
    </source>
</evidence>
<feature type="signal peptide" evidence="6">
    <location>
        <begin position="1"/>
        <end position="18"/>
    </location>
</feature>
<dbReference type="InterPro" id="IPR001247">
    <property type="entry name" value="ExoRNase_PH_dom1"/>
</dbReference>
<evidence type="ECO:0000256" key="6">
    <source>
        <dbReference type="SAM" id="SignalP"/>
    </source>
</evidence>
<feature type="chain" id="PRO_5008095280" description="Exoribonuclease phosphorolytic domain-containing protein" evidence="6">
    <location>
        <begin position="19"/>
        <end position="150"/>
    </location>
</feature>
<dbReference type="Proteomes" id="UP000078284">
    <property type="component" value="Chromosome 2"/>
</dbReference>
<dbReference type="SUPFAM" id="SSF54211">
    <property type="entry name" value="Ribosomal protein S5 domain 2-like"/>
    <property type="match status" value="1"/>
</dbReference>
<reference evidence="9" key="1">
    <citation type="journal article" date="2016" name="Proc. Natl. Acad. Sci. U.S.A.">
        <title>Chromosome-level assembly of Arabidopsis thaliana Ler reveals the extent of translocation and inversion polymorphisms.</title>
        <authorList>
            <person name="Zapata L."/>
            <person name="Ding J."/>
            <person name="Willing E.M."/>
            <person name="Hartwig B."/>
            <person name="Bezdan D."/>
            <person name="Jiao W.B."/>
            <person name="Patel V."/>
            <person name="Velikkakam James G."/>
            <person name="Koornneef M."/>
            <person name="Ossowski S."/>
            <person name="Schneeberger K."/>
        </authorList>
    </citation>
    <scope>NUCLEOTIDE SEQUENCE [LARGE SCALE GENOMIC DNA]</scope>
    <source>
        <strain evidence="9">cv. Landsberg erecta</strain>
    </source>
</reference>
<dbReference type="Pfam" id="PF01138">
    <property type="entry name" value="RNase_PH"/>
    <property type="match status" value="1"/>
</dbReference>
<dbReference type="GO" id="GO:0000178">
    <property type="term" value="C:exosome (RNase complex)"/>
    <property type="evidence" value="ECO:0007669"/>
    <property type="project" value="UniProtKB-KW"/>
</dbReference>
<dbReference type="InterPro" id="IPR050080">
    <property type="entry name" value="RNase_PH"/>
</dbReference>
<evidence type="ECO:0000256" key="2">
    <source>
        <dbReference type="ARBA" id="ARBA00006678"/>
    </source>
</evidence>
<sequence>MGTKLFLSFLNGIHGTLSFIFSEDTKVLATQYGPKARTKKNENAEKACLKSYGSLKPDRLVIVNAFSFSERGLFCRLRKVEKEYETILKRTLQSICVLRVVPNTTTSVIIQVVHDGGSVSFLCSFHLGKHLLMLSETHIIRYKQCLFEYL</sequence>
<evidence type="ECO:0000256" key="4">
    <source>
        <dbReference type="ARBA" id="ARBA00022835"/>
    </source>
</evidence>
<dbReference type="AlphaFoldDB" id="A0A178VVC2"/>
<evidence type="ECO:0000256" key="5">
    <source>
        <dbReference type="ARBA" id="ARBA00023242"/>
    </source>
</evidence>
<proteinExistence type="inferred from homology"/>
<keyword evidence="4" id="KW-0271">Exosome</keyword>
<comment type="similarity">
    <text evidence="2">Belongs to the RNase PH family.</text>
</comment>
<comment type="caution">
    <text evidence="8">The sequence shown here is derived from an EMBL/GenBank/DDBJ whole genome shotgun (WGS) entry which is preliminary data.</text>
</comment>
<dbReference type="PANTHER" id="PTHR11953:SF1">
    <property type="entry name" value="EXOSOME COMPLEX COMPONENT RRP46"/>
    <property type="match status" value="1"/>
</dbReference>
<evidence type="ECO:0000256" key="3">
    <source>
        <dbReference type="ARBA" id="ARBA00022552"/>
    </source>
</evidence>
<dbReference type="ExpressionAtlas" id="A0A178VVC2">
    <property type="expression patterns" value="differential"/>
</dbReference>
<evidence type="ECO:0000256" key="1">
    <source>
        <dbReference type="ARBA" id="ARBA00004123"/>
    </source>
</evidence>
<dbReference type="Gene3D" id="3.30.230.70">
    <property type="entry name" value="GHMP Kinase, N-terminal domain"/>
    <property type="match status" value="1"/>
</dbReference>
<protein>
    <recommendedName>
        <fullName evidence="7">Exoribonuclease phosphorolytic domain-containing protein</fullName>
    </recommendedName>
</protein>
<keyword evidence="3" id="KW-0698">rRNA processing</keyword>
<dbReference type="GO" id="GO:0005634">
    <property type="term" value="C:nucleus"/>
    <property type="evidence" value="ECO:0007669"/>
    <property type="project" value="UniProtKB-SubCell"/>
</dbReference>